<dbReference type="Gene3D" id="1.20.120.450">
    <property type="entry name" value="dinb family like domain"/>
    <property type="match status" value="1"/>
</dbReference>
<evidence type="ECO:0000256" key="1">
    <source>
        <dbReference type="SAM" id="SignalP"/>
    </source>
</evidence>
<feature type="domain" description="DinB-like" evidence="2">
    <location>
        <begin position="48"/>
        <end position="167"/>
    </location>
</feature>
<dbReference type="KEGG" id="aba:Acid345_3331"/>
<dbReference type="STRING" id="204669.Acid345_3331"/>
<organism evidence="3 4">
    <name type="scientific">Koribacter versatilis (strain Ellin345)</name>
    <dbReference type="NCBI Taxonomy" id="204669"/>
    <lineage>
        <taxon>Bacteria</taxon>
        <taxon>Pseudomonadati</taxon>
        <taxon>Acidobacteriota</taxon>
        <taxon>Terriglobia</taxon>
        <taxon>Terriglobales</taxon>
        <taxon>Candidatus Korobacteraceae</taxon>
        <taxon>Candidatus Korobacter</taxon>
    </lineage>
</organism>
<dbReference type="InterPro" id="IPR024775">
    <property type="entry name" value="DinB-like"/>
</dbReference>
<dbReference type="Proteomes" id="UP000002432">
    <property type="component" value="Chromosome"/>
</dbReference>
<proteinExistence type="predicted"/>
<evidence type="ECO:0000313" key="3">
    <source>
        <dbReference type="EMBL" id="ABF42332.1"/>
    </source>
</evidence>
<feature type="signal peptide" evidence="1">
    <location>
        <begin position="1"/>
        <end position="22"/>
    </location>
</feature>
<dbReference type="OrthoDB" id="117525at2"/>
<name>Q1ILB8_KORVE</name>
<dbReference type="AlphaFoldDB" id="Q1ILB8"/>
<dbReference type="Pfam" id="PF12867">
    <property type="entry name" value="DinB_2"/>
    <property type="match status" value="1"/>
</dbReference>
<accession>Q1ILB8</accession>
<keyword evidence="1" id="KW-0732">Signal</keyword>
<dbReference type="EMBL" id="CP000360">
    <property type="protein sequence ID" value="ABF42332.1"/>
    <property type="molecule type" value="Genomic_DNA"/>
</dbReference>
<dbReference type="EnsemblBacteria" id="ABF42332">
    <property type="protein sequence ID" value="ABF42332"/>
    <property type="gene ID" value="Acid345_3331"/>
</dbReference>
<evidence type="ECO:0000259" key="2">
    <source>
        <dbReference type="Pfam" id="PF12867"/>
    </source>
</evidence>
<evidence type="ECO:0000313" key="4">
    <source>
        <dbReference type="Proteomes" id="UP000002432"/>
    </source>
</evidence>
<feature type="chain" id="PRO_5004190861" description="DinB-like domain-containing protein" evidence="1">
    <location>
        <begin position="23"/>
        <end position="182"/>
    </location>
</feature>
<sequence length="182" mass="19431">MKTLSALALSFALLLGTSAAFAQDKPPAPPTSVTAALDNELSKFEKGILGLAEAMPEDKFNFKPTAGKFDTVHDFAGQIDHLGGGFFFYAAAITGTKPPEEPKDLKTKAQHIQYLKDGIAAAHKALATINEQNMYTSVPPPFGKNPTNRIALAIGMVSHPYDHYGQMVEYLRGAGITPPGSK</sequence>
<dbReference type="InterPro" id="IPR034660">
    <property type="entry name" value="DinB/YfiT-like"/>
</dbReference>
<protein>
    <recommendedName>
        <fullName evidence="2">DinB-like domain-containing protein</fullName>
    </recommendedName>
</protein>
<dbReference type="eggNOG" id="COG2318">
    <property type="taxonomic scope" value="Bacteria"/>
</dbReference>
<dbReference type="SUPFAM" id="SSF109854">
    <property type="entry name" value="DinB/YfiT-like putative metalloenzymes"/>
    <property type="match status" value="1"/>
</dbReference>
<keyword evidence="4" id="KW-1185">Reference proteome</keyword>
<dbReference type="HOGENOM" id="CLU_120900_1_0_0"/>
<gene>
    <name evidence="3" type="ordered locus">Acid345_3331</name>
</gene>
<dbReference type="RefSeq" id="WP_011524131.1">
    <property type="nucleotide sequence ID" value="NC_008009.1"/>
</dbReference>
<reference evidence="3 4" key="1">
    <citation type="journal article" date="2009" name="Appl. Environ. Microbiol.">
        <title>Three genomes from the phylum Acidobacteria provide insight into the lifestyles of these microorganisms in soils.</title>
        <authorList>
            <person name="Ward N.L."/>
            <person name="Challacombe J.F."/>
            <person name="Janssen P.H."/>
            <person name="Henrissat B."/>
            <person name="Coutinho P.M."/>
            <person name="Wu M."/>
            <person name="Xie G."/>
            <person name="Haft D.H."/>
            <person name="Sait M."/>
            <person name="Badger J."/>
            <person name="Barabote R.D."/>
            <person name="Bradley B."/>
            <person name="Brettin T.S."/>
            <person name="Brinkac L.M."/>
            <person name="Bruce D."/>
            <person name="Creasy T."/>
            <person name="Daugherty S.C."/>
            <person name="Davidsen T.M."/>
            <person name="DeBoy R.T."/>
            <person name="Detter J.C."/>
            <person name="Dodson R.J."/>
            <person name="Durkin A.S."/>
            <person name="Ganapathy A."/>
            <person name="Gwinn-Giglio M."/>
            <person name="Han C.S."/>
            <person name="Khouri H."/>
            <person name="Kiss H."/>
            <person name="Kothari S.P."/>
            <person name="Madupu R."/>
            <person name="Nelson K.E."/>
            <person name="Nelson W.C."/>
            <person name="Paulsen I."/>
            <person name="Penn K."/>
            <person name="Ren Q."/>
            <person name="Rosovitz M.J."/>
            <person name="Selengut J.D."/>
            <person name="Shrivastava S."/>
            <person name="Sullivan S.A."/>
            <person name="Tapia R."/>
            <person name="Thompson L.S."/>
            <person name="Watkins K.L."/>
            <person name="Yang Q."/>
            <person name="Yu C."/>
            <person name="Zafar N."/>
            <person name="Zhou L."/>
            <person name="Kuske C.R."/>
        </authorList>
    </citation>
    <scope>NUCLEOTIDE SEQUENCE [LARGE SCALE GENOMIC DNA]</scope>
    <source>
        <strain evidence="3 4">Ellin345</strain>
    </source>
</reference>